<evidence type="ECO:0000256" key="6">
    <source>
        <dbReference type="ARBA" id="ARBA00037281"/>
    </source>
</evidence>
<dbReference type="GO" id="GO:0005886">
    <property type="term" value="C:plasma membrane"/>
    <property type="evidence" value="ECO:0007669"/>
    <property type="project" value="UniProtKB-SubCell"/>
</dbReference>
<reference evidence="11 12" key="1">
    <citation type="journal article" date="2017" name="Poromechanics V (2013)">
        <title>Genomic Characterization of the Arsenic-Tolerant Actinobacterium, &lt;i&gt;Rhodococcus erythropolis&lt;/i&gt; S43.</title>
        <authorList>
            <person name="Retamal-Morales G."/>
            <person name="Mehnert M."/>
            <person name="Schwabe R."/>
            <person name="Tischler D."/>
            <person name="Schloemann M."/>
            <person name="Levican G.J."/>
        </authorList>
    </citation>
    <scope>NUCLEOTIDE SEQUENCE [LARGE SCALE GENOMIC DNA]</scope>
    <source>
        <strain evidence="11 12">S43</strain>
    </source>
</reference>
<keyword evidence="2" id="KW-1003">Cell membrane</keyword>
<dbReference type="PANTHER" id="PTHR43646">
    <property type="entry name" value="GLYCOSYLTRANSFERASE"/>
    <property type="match status" value="1"/>
</dbReference>
<evidence type="ECO:0000256" key="1">
    <source>
        <dbReference type="ARBA" id="ARBA00004236"/>
    </source>
</evidence>
<sequence>MSDDYLEPTTQLSAEFAVVIPAFNAEATLMASIESAHSAGASEVIVVDDGSTDSTAALCRARDIRVLTQPNAGAYLARRRGAELVTAPYIVFLDADDLLVASGVHESLRILSAQADCAVVAGRVMASLPRGRSRLNNQSYSEINTRTLLTQGYGPFPPGAALVRRADYEAAIALDVPEIVERYADDYEMFIRLSVVGRIVQHNTVSLVYSMYAGKSIGSPEKSLLCKESIRGHYARHLGINVRLMNASAVAAAANARMGRASFAQGLYWRGCTKVVVAACYKVLSRLGNSGLKQSTIVSGAGTSEARG</sequence>
<organism evidence="11 12">
    <name type="scientific">Rhodococcus erythropolis</name>
    <name type="common">Arthrobacter picolinophilus</name>
    <dbReference type="NCBI Taxonomy" id="1833"/>
    <lineage>
        <taxon>Bacteria</taxon>
        <taxon>Bacillati</taxon>
        <taxon>Actinomycetota</taxon>
        <taxon>Actinomycetes</taxon>
        <taxon>Mycobacteriales</taxon>
        <taxon>Nocardiaceae</taxon>
        <taxon>Rhodococcus</taxon>
        <taxon>Rhodococcus erythropolis group</taxon>
    </lineage>
</organism>
<comment type="pathway">
    <text evidence="7">Carotenoid biosynthesis; staphyloxanthin biosynthesis; staphyloxanthin from farnesyl diphosphate: step 4/5.</text>
</comment>
<evidence type="ECO:0000259" key="10">
    <source>
        <dbReference type="Pfam" id="PF00535"/>
    </source>
</evidence>
<evidence type="ECO:0000256" key="2">
    <source>
        <dbReference type="ARBA" id="ARBA00022475"/>
    </source>
</evidence>
<dbReference type="AlphaFoldDB" id="A0A0C2ZXF6"/>
<keyword evidence="4 11" id="KW-0808">Transferase</keyword>
<feature type="domain" description="Glycosyltransferase 2-like" evidence="10">
    <location>
        <begin position="18"/>
        <end position="166"/>
    </location>
</feature>
<evidence type="ECO:0000256" key="3">
    <source>
        <dbReference type="ARBA" id="ARBA00022676"/>
    </source>
</evidence>
<keyword evidence="3" id="KW-0328">Glycosyltransferase</keyword>
<dbReference type="InterPro" id="IPR001173">
    <property type="entry name" value="Glyco_trans_2-like"/>
</dbReference>
<comment type="subcellular location">
    <subcellularLocation>
        <location evidence="1">Cell membrane</location>
    </subcellularLocation>
</comment>
<comment type="function">
    <text evidence="6">Catalyzes the glycosylation of 4,4'-diaponeurosporenoate, i.e. the esterification of glucose at the C1'' position with the carboxyl group of 4,4'-diaponeurosporenic acid, to form glycosyl-4,4'-diaponeurosporenoate. This is a step in the biosynthesis of staphyloxanthin, an orange pigment present in most staphylococci strains.</text>
</comment>
<dbReference type="GO" id="GO:0016757">
    <property type="term" value="F:glycosyltransferase activity"/>
    <property type="evidence" value="ECO:0007669"/>
    <property type="project" value="UniProtKB-KW"/>
</dbReference>
<evidence type="ECO:0000256" key="8">
    <source>
        <dbReference type="ARBA" id="ARBA00038120"/>
    </source>
</evidence>
<dbReference type="Proteomes" id="UP000325576">
    <property type="component" value="Unassembled WGS sequence"/>
</dbReference>
<dbReference type="SUPFAM" id="SSF53448">
    <property type="entry name" value="Nucleotide-diphospho-sugar transferases"/>
    <property type="match status" value="1"/>
</dbReference>
<evidence type="ECO:0000313" key="11">
    <source>
        <dbReference type="EMBL" id="KAB2584646.1"/>
    </source>
</evidence>
<comment type="similarity">
    <text evidence="8">Belongs to the glycosyltransferase 2 family. CrtQ subfamily.</text>
</comment>
<evidence type="ECO:0000313" key="12">
    <source>
        <dbReference type="Proteomes" id="UP000325576"/>
    </source>
</evidence>
<dbReference type="PANTHER" id="PTHR43646:SF2">
    <property type="entry name" value="GLYCOSYLTRANSFERASE 2-LIKE DOMAIN-CONTAINING PROTEIN"/>
    <property type="match status" value="1"/>
</dbReference>
<evidence type="ECO:0000256" key="4">
    <source>
        <dbReference type="ARBA" id="ARBA00022679"/>
    </source>
</evidence>
<proteinExistence type="inferred from homology"/>
<evidence type="ECO:0000256" key="7">
    <source>
        <dbReference type="ARBA" id="ARBA00037904"/>
    </source>
</evidence>
<keyword evidence="5" id="KW-0472">Membrane</keyword>
<name>A0A0C2ZXF6_RHOER</name>
<protein>
    <recommendedName>
        <fullName evidence="9">4,4'-diaponeurosporenoate glycosyltransferase</fullName>
    </recommendedName>
</protein>
<dbReference type="CDD" id="cd00761">
    <property type="entry name" value="Glyco_tranf_GTA_type"/>
    <property type="match status" value="1"/>
</dbReference>
<dbReference type="EMBL" id="MRBO01000414">
    <property type="protein sequence ID" value="KAB2584646.1"/>
    <property type="molecule type" value="Genomic_DNA"/>
</dbReference>
<comment type="caution">
    <text evidence="11">The sequence shown here is derived from an EMBL/GenBank/DDBJ whole genome shotgun (WGS) entry which is preliminary data.</text>
</comment>
<evidence type="ECO:0000256" key="9">
    <source>
        <dbReference type="ARBA" id="ARBA00040345"/>
    </source>
</evidence>
<accession>A0A0C2ZXF6</accession>
<dbReference type="Gene3D" id="3.90.550.10">
    <property type="entry name" value="Spore Coat Polysaccharide Biosynthesis Protein SpsA, Chain A"/>
    <property type="match status" value="1"/>
</dbReference>
<gene>
    <name evidence="11" type="ORF">BS297_14445</name>
</gene>
<dbReference type="InterPro" id="IPR029044">
    <property type="entry name" value="Nucleotide-diphossugar_trans"/>
</dbReference>
<evidence type="ECO:0000256" key="5">
    <source>
        <dbReference type="ARBA" id="ARBA00023136"/>
    </source>
</evidence>
<dbReference type="Pfam" id="PF00535">
    <property type="entry name" value="Glycos_transf_2"/>
    <property type="match status" value="1"/>
</dbReference>